<comment type="subunit">
    <text evidence="3">Monomer and homodimer; homodimerization is induced by binding of the substrate.</text>
</comment>
<dbReference type="GO" id="GO:0051603">
    <property type="term" value="P:proteolysis involved in protein catabolic process"/>
    <property type="evidence" value="ECO:0007669"/>
    <property type="project" value="EnsemblFungi"/>
</dbReference>
<dbReference type="GO" id="GO:0005759">
    <property type="term" value="C:mitochondrial matrix"/>
    <property type="evidence" value="ECO:0007669"/>
    <property type="project" value="EnsemblFungi"/>
</dbReference>
<dbReference type="FunFam" id="3.30.830.10:FF:000013">
    <property type="entry name" value="Mitochondrial presequence protease"/>
    <property type="match status" value="1"/>
</dbReference>
<gene>
    <name evidence="9" type="ORF">METBIDRAFT_153648</name>
</gene>
<dbReference type="PANTHER" id="PTHR43016">
    <property type="entry name" value="PRESEQUENCE PROTEASE"/>
    <property type="match status" value="1"/>
</dbReference>
<dbReference type="Proteomes" id="UP000092555">
    <property type="component" value="Unassembled WGS sequence"/>
</dbReference>
<dbReference type="STRING" id="869754.A0A1A0HEY5"/>
<evidence type="ECO:0000256" key="2">
    <source>
        <dbReference type="ARBA" id="ARBA00007575"/>
    </source>
</evidence>
<dbReference type="SUPFAM" id="SSF63411">
    <property type="entry name" value="LuxS/MPP-like metallohydrolase"/>
    <property type="match status" value="4"/>
</dbReference>
<dbReference type="RefSeq" id="XP_018712948.1">
    <property type="nucleotide sequence ID" value="XM_018854592.1"/>
</dbReference>
<evidence type="ECO:0000256" key="5">
    <source>
        <dbReference type="ARBA" id="ARBA00023049"/>
    </source>
</evidence>
<evidence type="ECO:0000256" key="4">
    <source>
        <dbReference type="ARBA" id="ARBA00020167"/>
    </source>
</evidence>
<keyword evidence="5" id="KW-0378">Hydrolase</keyword>
<comment type="caution">
    <text evidence="9">The sequence shown here is derived from an EMBL/GenBank/DDBJ whole genome shotgun (WGS) entry which is preliminary data.</text>
</comment>
<comment type="subcellular location">
    <subcellularLocation>
        <location evidence="1">Mitochondrion intermembrane space</location>
    </subcellularLocation>
</comment>
<dbReference type="GO" id="GO:0034982">
    <property type="term" value="P:mitochondrial protein processing"/>
    <property type="evidence" value="ECO:0007669"/>
    <property type="project" value="EnsemblFungi"/>
</dbReference>
<evidence type="ECO:0000313" key="10">
    <source>
        <dbReference type="Proteomes" id="UP000092555"/>
    </source>
</evidence>
<evidence type="ECO:0000256" key="6">
    <source>
        <dbReference type="ARBA" id="ARBA00034552"/>
    </source>
</evidence>
<dbReference type="Gene3D" id="3.30.830.10">
    <property type="entry name" value="Metalloenzyme, LuxS/M16 peptidase-like"/>
    <property type="match status" value="4"/>
</dbReference>
<dbReference type="EMBL" id="LXTC01000002">
    <property type="protein sequence ID" value="OBA22452.1"/>
    <property type="molecule type" value="Genomic_DNA"/>
</dbReference>
<comment type="function">
    <text evidence="7">Degrades mitochondrial transit peptides after their cleavage in the intermembrane space or in the matrix, and presequence peptides; clearance of these peptides is required to keep the presequence processing machinery running. Preferentially cleaves the N-terminal side of paired basic amino acid residues. Also degrades other unstructured peptides. May function as an ATP-dependent peptidase as opposed to a metalloendopeptidase.</text>
</comment>
<organism evidence="9 10">
    <name type="scientific">Metschnikowia bicuspidata var. bicuspidata NRRL YB-4993</name>
    <dbReference type="NCBI Taxonomy" id="869754"/>
    <lineage>
        <taxon>Eukaryota</taxon>
        <taxon>Fungi</taxon>
        <taxon>Dikarya</taxon>
        <taxon>Ascomycota</taxon>
        <taxon>Saccharomycotina</taxon>
        <taxon>Pichiomycetes</taxon>
        <taxon>Metschnikowiaceae</taxon>
        <taxon>Metschnikowia</taxon>
    </lineage>
</organism>
<dbReference type="Pfam" id="PF22516">
    <property type="entry name" value="PreP_C"/>
    <property type="match status" value="1"/>
</dbReference>
<accession>A0A1A0HEY5</accession>
<dbReference type="SMART" id="SM01264">
    <property type="entry name" value="M16C_associated"/>
    <property type="match status" value="1"/>
</dbReference>
<feature type="domain" description="Peptidase M16C associated" evidence="8">
    <location>
        <begin position="511"/>
        <end position="765"/>
    </location>
</feature>
<dbReference type="OrthoDB" id="10250783at2759"/>
<dbReference type="GO" id="GO:0008270">
    <property type="term" value="F:zinc ion binding"/>
    <property type="evidence" value="ECO:0007669"/>
    <property type="project" value="EnsemblFungi"/>
</dbReference>
<name>A0A1A0HEY5_9ASCO</name>
<keyword evidence="10" id="KW-1185">Reference proteome</keyword>
<dbReference type="InterPro" id="IPR011249">
    <property type="entry name" value="Metalloenz_LuxS/M16"/>
</dbReference>
<evidence type="ECO:0000256" key="1">
    <source>
        <dbReference type="ARBA" id="ARBA00004569"/>
    </source>
</evidence>
<dbReference type="InterPro" id="IPR013578">
    <property type="entry name" value="Peptidase_M16C_assoc"/>
</dbReference>
<dbReference type="InterPro" id="IPR007863">
    <property type="entry name" value="Peptidase_M16_C"/>
</dbReference>
<dbReference type="FunFam" id="3.30.830.10:FF:000011">
    <property type="entry name" value="Presequence protease, mitochondrial"/>
    <property type="match status" value="1"/>
</dbReference>
<dbReference type="PANTHER" id="PTHR43016:SF13">
    <property type="entry name" value="PRESEQUENCE PROTEASE, MITOCHONDRIAL"/>
    <property type="match status" value="1"/>
</dbReference>
<protein>
    <recommendedName>
        <fullName evidence="4">Presequence protease, mitochondrial</fullName>
    </recommendedName>
    <alternativeName>
        <fullName evidence="6">Pitrilysin metalloproteinase</fullName>
    </alternativeName>
</protein>
<evidence type="ECO:0000256" key="7">
    <source>
        <dbReference type="ARBA" id="ARBA00045897"/>
    </source>
</evidence>
<dbReference type="GeneID" id="30027568"/>
<evidence type="ECO:0000313" key="9">
    <source>
        <dbReference type="EMBL" id="OBA22452.1"/>
    </source>
</evidence>
<reference evidence="9 10" key="1">
    <citation type="submission" date="2016-05" db="EMBL/GenBank/DDBJ databases">
        <title>Comparative genomics of biotechnologically important yeasts.</title>
        <authorList>
            <consortium name="DOE Joint Genome Institute"/>
            <person name="Riley R."/>
            <person name="Haridas S."/>
            <person name="Wolfe K.H."/>
            <person name="Lopes M.R."/>
            <person name="Hittinger C.T."/>
            <person name="Goker M."/>
            <person name="Salamov A."/>
            <person name="Wisecaver J."/>
            <person name="Long T.M."/>
            <person name="Aerts A.L."/>
            <person name="Barry K."/>
            <person name="Choi C."/>
            <person name="Clum A."/>
            <person name="Coughlan A.Y."/>
            <person name="Deshpande S."/>
            <person name="Douglass A.P."/>
            <person name="Hanson S.J."/>
            <person name="Klenk H.-P."/>
            <person name="LaButti K."/>
            <person name="Lapidus A."/>
            <person name="Lindquist E."/>
            <person name="Lipzen A."/>
            <person name="Meier-kolthoff J.P."/>
            <person name="Ohm R.A."/>
            <person name="Otillar R.P."/>
            <person name="Pangilinan J."/>
            <person name="Peng Y."/>
            <person name="Rokas A."/>
            <person name="Rosa C.A."/>
            <person name="Scheuner C."/>
            <person name="Sibirny A.A."/>
            <person name="Slot J.C."/>
            <person name="Stielow J.B."/>
            <person name="Sun H."/>
            <person name="Kurtzman C.P."/>
            <person name="Blackwell M."/>
            <person name="Grigoriev I.V."/>
            <person name="Jeffries T.W."/>
        </authorList>
    </citation>
    <scope>NUCLEOTIDE SEQUENCE [LARGE SCALE GENOMIC DNA]</scope>
    <source>
        <strain evidence="9 10">NRRL YB-4993</strain>
    </source>
</reference>
<dbReference type="GO" id="GO:0004176">
    <property type="term" value="F:ATP-dependent peptidase activity"/>
    <property type="evidence" value="ECO:0007669"/>
    <property type="project" value="EnsemblFungi"/>
</dbReference>
<dbReference type="GO" id="GO:0004222">
    <property type="term" value="F:metalloendopeptidase activity"/>
    <property type="evidence" value="ECO:0007669"/>
    <property type="project" value="EnsemblFungi"/>
</dbReference>
<keyword evidence="5" id="KW-0482">Metalloprotease</keyword>
<dbReference type="Pfam" id="PF08367">
    <property type="entry name" value="M16C_assoc"/>
    <property type="match status" value="1"/>
</dbReference>
<sequence length="1042" mass="114088">MFRAHAPPAAARAAARTPRRCLAAAAAPAEPLALYPAGLSIHGFTVETSQNVPEFSLVAVRLRHARTGLQHVHLHAAGDTNNVFSVAFRTNAPDASGVPHILEHTTLCGSRAYPVRDPFFKMLSRSLSSFMNAMTGHDYTYYPFATTNRADFDNLLAVYLSAVFEPTLAPADFLQEGWRLEHADVADAASPLRFKGVVYNEMKGQCQSAAYLFWLRFQQAVYPQLHNAAGDPAAIVRLRHDDLLDFHAAHYHPSNAKTFTYGHLPLAPTLRKLDAQYAGFGMRARPLAVPQPVFRAAAAARACCVAGPPDAMSTRPLAEQLKASVTWDLGDALDPARAYDVFKWRALASLLFDGHNAPFYRHLIESGYAEDFLPNCGLDQTTALLSFTVGAASLSRARAAALPEKVRDILRSHVVPELAKGPASAWNARVHAIVHQLELGFKRHRPDFGLGLLHSVVPAWTNGMDPLQLLRVQPVLDRFKQEYRDRGLRMFLDLVERVLLDPATPTFHFTMVPNANYHDELAAQEDRELAARVQLLSSDDRALIFDRGQALLRKQQLPEDVSVLPTLTLHDIPRTGDRHHLDFRRSAGTGAKIQTRVRGTNGLVYVAAKKDVAFLPQPLYKYLPLFTACLTDLAGTAATPISDLETRIQLLTGGISFAVRANTDPYDLGKPTLQLVLSGMALKENAAHIYDLWREILLSTTLAADDAVLDKLTTLVKNLAQSQADTIADRGHSYASAHSNAHLTPTKHINDLLSGVGQVRLVLDMNKKLDLRGREYLSLELLPILREIQTLLTQGFVDPQNKGFSYSLVGELSAVALNELLVDSFDTHISANCRQMPDVLGSVAAGFLPSTVLRTVLNMPFQVGYASLAKLGAPYASKDGATLQALSQVMTFKHLHSVIREANGAYGGGLNFDGLGGTLNFYSYRDPNAIKSVQAFEASAQAARSYLADGLWDDKALQEAKLAIFQSVDAPSHVSSEGAALFLDGISDDMRQQRRERFLDVSVQDLQDANEKYLANGASNVYTVLGDADILGAGDDWSVKSF</sequence>
<evidence type="ECO:0000256" key="3">
    <source>
        <dbReference type="ARBA" id="ARBA00011853"/>
    </source>
</evidence>
<comment type="similarity">
    <text evidence="2">Belongs to the peptidase M16 family. PreP subfamily.</text>
</comment>
<dbReference type="GO" id="GO:0005758">
    <property type="term" value="C:mitochondrial intermembrane space"/>
    <property type="evidence" value="ECO:0007669"/>
    <property type="project" value="UniProtKB-SubCell"/>
</dbReference>
<dbReference type="Pfam" id="PF05193">
    <property type="entry name" value="Peptidase_M16_C"/>
    <property type="match status" value="1"/>
</dbReference>
<dbReference type="InterPro" id="IPR055130">
    <property type="entry name" value="PreP_C"/>
</dbReference>
<proteinExistence type="inferred from homology"/>
<evidence type="ECO:0000259" key="8">
    <source>
        <dbReference type="SMART" id="SM01264"/>
    </source>
</evidence>
<keyword evidence="5" id="KW-0645">Protease</keyword>
<dbReference type="AlphaFoldDB" id="A0A1A0HEY5"/>